<keyword evidence="2" id="KW-1185">Reference proteome</keyword>
<dbReference type="RefSeq" id="WP_044647700.1">
    <property type="nucleotide sequence ID" value="NZ_JTHP01000044.1"/>
</dbReference>
<evidence type="ECO:0000313" key="2">
    <source>
        <dbReference type="Proteomes" id="UP000032534"/>
    </source>
</evidence>
<reference evidence="1 2" key="1">
    <citation type="submission" date="2014-11" db="EMBL/GenBank/DDBJ databases">
        <title>Draft Genome Sequences of Paenibacillus polymyxa NRRL B-30509 and Paenibacillus terrae NRRL B-30644, Strains from a Poultry Environment that Produce Tridecaptin A and Paenicidins.</title>
        <authorList>
            <person name="van Belkum M.J."/>
            <person name="Lohans C.T."/>
            <person name="Vederas J.C."/>
        </authorList>
    </citation>
    <scope>NUCLEOTIDE SEQUENCE [LARGE SCALE GENOMIC DNA]</scope>
    <source>
        <strain evidence="1 2">NRRL B-30644</strain>
    </source>
</reference>
<dbReference type="AlphaFoldDB" id="A0A0D7WYE3"/>
<organism evidence="1 2">
    <name type="scientific">Paenibacillus terrae</name>
    <dbReference type="NCBI Taxonomy" id="159743"/>
    <lineage>
        <taxon>Bacteria</taxon>
        <taxon>Bacillati</taxon>
        <taxon>Bacillota</taxon>
        <taxon>Bacilli</taxon>
        <taxon>Bacillales</taxon>
        <taxon>Paenibacillaceae</taxon>
        <taxon>Paenibacillus</taxon>
    </lineage>
</organism>
<sequence length="59" mass="6906">MNEEFNKKMAELLITPRKFELGPPMFWCDICKKFRPINSQLKIGIQVCKDCSTIISLEE</sequence>
<dbReference type="PATRIC" id="fig|159743.3.peg.4348"/>
<protein>
    <submittedName>
        <fullName evidence="1">Uncharacterized protein</fullName>
    </submittedName>
</protein>
<accession>A0A0D7WYE3</accession>
<dbReference type="Proteomes" id="UP000032534">
    <property type="component" value="Unassembled WGS sequence"/>
</dbReference>
<name>A0A0D7WYE3_9BACL</name>
<dbReference type="EMBL" id="JTHP01000044">
    <property type="protein sequence ID" value="KJD43994.1"/>
    <property type="molecule type" value="Genomic_DNA"/>
</dbReference>
<comment type="caution">
    <text evidence="1">The sequence shown here is derived from an EMBL/GenBank/DDBJ whole genome shotgun (WGS) entry which is preliminary data.</text>
</comment>
<evidence type="ECO:0000313" key="1">
    <source>
        <dbReference type="EMBL" id="KJD43994.1"/>
    </source>
</evidence>
<proteinExistence type="predicted"/>
<gene>
    <name evidence="1" type="ORF">QD47_19500</name>
</gene>